<evidence type="ECO:0000259" key="6">
    <source>
        <dbReference type="Pfam" id="PF04932"/>
    </source>
</evidence>
<organism evidence="7 8">
    <name type="scientific">Hymenobacter volaticus</name>
    <dbReference type="NCBI Taxonomy" id="2932254"/>
    <lineage>
        <taxon>Bacteria</taxon>
        <taxon>Pseudomonadati</taxon>
        <taxon>Bacteroidota</taxon>
        <taxon>Cytophagia</taxon>
        <taxon>Cytophagales</taxon>
        <taxon>Hymenobacteraceae</taxon>
        <taxon>Hymenobacter</taxon>
    </lineage>
</organism>
<keyword evidence="2 5" id="KW-0812">Transmembrane</keyword>
<keyword evidence="3 5" id="KW-1133">Transmembrane helix</keyword>
<evidence type="ECO:0000313" key="8">
    <source>
        <dbReference type="Proteomes" id="UP000830401"/>
    </source>
</evidence>
<keyword evidence="4 5" id="KW-0472">Membrane</keyword>
<feature type="domain" description="O-antigen ligase-related" evidence="6">
    <location>
        <begin position="243"/>
        <end position="406"/>
    </location>
</feature>
<evidence type="ECO:0000256" key="4">
    <source>
        <dbReference type="ARBA" id="ARBA00023136"/>
    </source>
</evidence>
<keyword evidence="7" id="KW-0436">Ligase</keyword>
<feature type="transmembrane region" description="Helical" evidence="5">
    <location>
        <begin position="432"/>
        <end position="449"/>
    </location>
</feature>
<evidence type="ECO:0000313" key="7">
    <source>
        <dbReference type="EMBL" id="UOQ67715.1"/>
    </source>
</evidence>
<feature type="transmembrane region" description="Helical" evidence="5">
    <location>
        <begin position="16"/>
        <end position="33"/>
    </location>
</feature>
<dbReference type="Pfam" id="PF04932">
    <property type="entry name" value="Wzy_C"/>
    <property type="match status" value="1"/>
</dbReference>
<feature type="transmembrane region" description="Helical" evidence="5">
    <location>
        <begin position="281"/>
        <end position="298"/>
    </location>
</feature>
<feature type="transmembrane region" description="Helical" evidence="5">
    <location>
        <begin position="39"/>
        <end position="63"/>
    </location>
</feature>
<dbReference type="InterPro" id="IPR007016">
    <property type="entry name" value="O-antigen_ligase-rel_domated"/>
</dbReference>
<gene>
    <name evidence="7" type="ORF">MUN86_07590</name>
</gene>
<dbReference type="PANTHER" id="PTHR37422:SF13">
    <property type="entry name" value="LIPOPOLYSACCHARIDE BIOSYNTHESIS PROTEIN PA4999-RELATED"/>
    <property type="match status" value="1"/>
</dbReference>
<dbReference type="Proteomes" id="UP000830401">
    <property type="component" value="Chromosome"/>
</dbReference>
<evidence type="ECO:0000256" key="3">
    <source>
        <dbReference type="ARBA" id="ARBA00022989"/>
    </source>
</evidence>
<proteinExistence type="predicted"/>
<dbReference type="RefSeq" id="WP_245123688.1">
    <property type="nucleotide sequence ID" value="NZ_CP095061.1"/>
</dbReference>
<dbReference type="PANTHER" id="PTHR37422">
    <property type="entry name" value="TEICHURONIC ACID BIOSYNTHESIS PROTEIN TUAE"/>
    <property type="match status" value="1"/>
</dbReference>
<reference evidence="7" key="1">
    <citation type="submission" date="2022-04" db="EMBL/GenBank/DDBJ databases">
        <title>Hymenobacter sp. isolated from the air.</title>
        <authorList>
            <person name="Won M."/>
            <person name="Lee C.-M."/>
            <person name="Woen H.-Y."/>
            <person name="Kwon S.-W."/>
        </authorList>
    </citation>
    <scope>NUCLEOTIDE SEQUENCE</scope>
    <source>
        <strain evidence="7">5420S-77</strain>
    </source>
</reference>
<keyword evidence="8" id="KW-1185">Reference proteome</keyword>
<feature type="transmembrane region" description="Helical" evidence="5">
    <location>
        <begin position="144"/>
        <end position="162"/>
    </location>
</feature>
<accession>A0ABY4GAC5</accession>
<feature type="transmembrane region" description="Helical" evidence="5">
    <location>
        <begin position="168"/>
        <end position="188"/>
    </location>
</feature>
<protein>
    <submittedName>
        <fullName evidence="7">O-antigen ligase family protein</fullName>
    </submittedName>
</protein>
<feature type="transmembrane region" description="Helical" evidence="5">
    <location>
        <begin position="83"/>
        <end position="102"/>
    </location>
</feature>
<feature type="transmembrane region" description="Helical" evidence="5">
    <location>
        <begin position="241"/>
        <end position="274"/>
    </location>
</feature>
<dbReference type="EMBL" id="CP095061">
    <property type="protein sequence ID" value="UOQ67715.1"/>
    <property type="molecule type" value="Genomic_DNA"/>
</dbReference>
<evidence type="ECO:0000256" key="1">
    <source>
        <dbReference type="ARBA" id="ARBA00004141"/>
    </source>
</evidence>
<dbReference type="InterPro" id="IPR051533">
    <property type="entry name" value="WaaL-like"/>
</dbReference>
<name>A0ABY4GAC5_9BACT</name>
<evidence type="ECO:0000256" key="2">
    <source>
        <dbReference type="ARBA" id="ARBA00022692"/>
    </source>
</evidence>
<comment type="subcellular location">
    <subcellularLocation>
        <location evidence="1">Membrane</location>
        <topology evidence="1">Multi-pass membrane protein</topology>
    </subcellularLocation>
</comment>
<feature type="transmembrane region" description="Helical" evidence="5">
    <location>
        <begin position="114"/>
        <end position="132"/>
    </location>
</feature>
<sequence>MNFLASLRPQNSDQRLFMAFVVVVLVAGVGTIASDSIGWLALPAAVLGAAVLLIDWRWVYYLLLGTLAFSREVQLPAGLSMDVPSEPLMLVLLGCFTVNVLLGRSQVPGRLWRHPLVLLIGAALLWSVASTISSVDTLKSIKYLLAKTWYIVPFVFVTMALVRTPRDVWRFVAFYGVGVSITVVYTMVRHAGMGFGFDTINVAIQPFYRNHVIYAAAAALLAPYAFFAARDAVSKKSRRLWYIAFFLAVAGVSLSYTRASVLALIVAVLYYWVIRLRLTKITLVGATLATILGVNYFISGNNYMEYAPDYEKTIFYGNNFQKHLEATYNLEDVSGMERVYRWVAAAHMIIEKPIIGSGPSTFYPEYKRYTVRSFQTYVSDNPEKSTTHNYFLLQLAEQGIPGFVLFTVLVFATLVLIERIYHRARSAQQQNLVMAAGLSFVVIVFHLLLNELLEVDKIGSLYYISLAVLMRIQFWQEDEADEAVQLPATEQQ</sequence>
<feature type="transmembrane region" description="Helical" evidence="5">
    <location>
        <begin position="208"/>
        <end position="229"/>
    </location>
</feature>
<feature type="transmembrane region" description="Helical" evidence="5">
    <location>
        <begin position="400"/>
        <end position="420"/>
    </location>
</feature>
<evidence type="ECO:0000256" key="5">
    <source>
        <dbReference type="SAM" id="Phobius"/>
    </source>
</evidence>
<dbReference type="GO" id="GO:0016874">
    <property type="term" value="F:ligase activity"/>
    <property type="evidence" value="ECO:0007669"/>
    <property type="project" value="UniProtKB-KW"/>
</dbReference>